<dbReference type="GO" id="GO:0046872">
    <property type="term" value="F:metal ion binding"/>
    <property type="evidence" value="ECO:0007669"/>
    <property type="project" value="UniProtKB-KW"/>
</dbReference>
<keyword evidence="2" id="KW-1277">Toxin-antitoxin system</keyword>
<keyword evidence="7" id="KW-0067">ATP-binding</keyword>
<dbReference type="EMBL" id="JACPSX010000269">
    <property type="protein sequence ID" value="MBI3016162.1"/>
    <property type="molecule type" value="Genomic_DNA"/>
</dbReference>
<keyword evidence="3" id="KW-0808">Transferase</keyword>
<keyword evidence="6" id="KW-0547">Nucleotide-binding</keyword>
<evidence type="ECO:0000313" key="12">
    <source>
        <dbReference type="Proteomes" id="UP000741360"/>
    </source>
</evidence>
<dbReference type="InterPro" id="IPR052038">
    <property type="entry name" value="Type-VII_TA_antitoxin"/>
</dbReference>
<evidence type="ECO:0000313" key="11">
    <source>
        <dbReference type="EMBL" id="MBI3016162.1"/>
    </source>
</evidence>
<proteinExistence type="inferred from homology"/>
<evidence type="ECO:0000256" key="5">
    <source>
        <dbReference type="ARBA" id="ARBA00022723"/>
    </source>
</evidence>
<feature type="domain" description="Polymerase nucleotidyl transferase" evidence="10">
    <location>
        <begin position="18"/>
        <end position="92"/>
    </location>
</feature>
<evidence type="ECO:0000256" key="9">
    <source>
        <dbReference type="ARBA" id="ARBA00038276"/>
    </source>
</evidence>
<evidence type="ECO:0000256" key="1">
    <source>
        <dbReference type="ARBA" id="ARBA00001946"/>
    </source>
</evidence>
<gene>
    <name evidence="11" type="ORF">HYY65_14120</name>
</gene>
<dbReference type="GO" id="GO:0016779">
    <property type="term" value="F:nucleotidyltransferase activity"/>
    <property type="evidence" value="ECO:0007669"/>
    <property type="project" value="UniProtKB-KW"/>
</dbReference>
<reference evidence="11" key="1">
    <citation type="submission" date="2020-07" db="EMBL/GenBank/DDBJ databases">
        <title>Huge and variable diversity of episymbiotic CPR bacteria and DPANN archaea in groundwater ecosystems.</title>
        <authorList>
            <person name="He C.Y."/>
            <person name="Keren R."/>
            <person name="Whittaker M."/>
            <person name="Farag I.F."/>
            <person name="Doudna J."/>
            <person name="Cate J.H.D."/>
            <person name="Banfield J.F."/>
        </authorList>
    </citation>
    <scope>NUCLEOTIDE SEQUENCE</scope>
    <source>
        <strain evidence="11">NC_groundwater_717_Ag_S-0.2um_59_8</strain>
    </source>
</reference>
<evidence type="ECO:0000256" key="6">
    <source>
        <dbReference type="ARBA" id="ARBA00022741"/>
    </source>
</evidence>
<dbReference type="AlphaFoldDB" id="A0A932M1T2"/>
<comment type="caution">
    <text evidence="11">The sequence shown here is derived from an EMBL/GenBank/DDBJ whole genome shotgun (WGS) entry which is preliminary data.</text>
</comment>
<evidence type="ECO:0000259" key="10">
    <source>
        <dbReference type="Pfam" id="PF01909"/>
    </source>
</evidence>
<keyword evidence="8" id="KW-0460">Magnesium</keyword>
<evidence type="ECO:0000256" key="2">
    <source>
        <dbReference type="ARBA" id="ARBA00022649"/>
    </source>
</evidence>
<dbReference type="SUPFAM" id="SSF81301">
    <property type="entry name" value="Nucleotidyltransferase"/>
    <property type="match status" value="1"/>
</dbReference>
<dbReference type="PANTHER" id="PTHR33571">
    <property type="entry name" value="SSL8005 PROTEIN"/>
    <property type="match status" value="1"/>
</dbReference>
<dbReference type="Pfam" id="PF01909">
    <property type="entry name" value="NTP_transf_2"/>
    <property type="match status" value="1"/>
</dbReference>
<dbReference type="InterPro" id="IPR002934">
    <property type="entry name" value="Polymerase_NTP_transf_dom"/>
</dbReference>
<dbReference type="CDD" id="cd05403">
    <property type="entry name" value="NT_KNTase_like"/>
    <property type="match status" value="1"/>
</dbReference>
<comment type="similarity">
    <text evidence="9">Belongs to the MntA antitoxin family.</text>
</comment>
<sequence>MKKSLTKEQVMQILRKELPYLRDKYGVERIALYGSFAKGSPTTKSDVDILVQLVKPLGLEFVGLAYYLEETLGRKVDLATFDTLHRSLENPRYKRIAGDIQRTLRYV</sequence>
<organism evidence="11 12">
    <name type="scientific">Tectimicrobiota bacterium</name>
    <dbReference type="NCBI Taxonomy" id="2528274"/>
    <lineage>
        <taxon>Bacteria</taxon>
        <taxon>Pseudomonadati</taxon>
        <taxon>Nitrospinota/Tectimicrobiota group</taxon>
        <taxon>Candidatus Tectimicrobiota</taxon>
    </lineage>
</organism>
<dbReference type="InterPro" id="IPR043519">
    <property type="entry name" value="NT_sf"/>
</dbReference>
<keyword evidence="4" id="KW-0548">Nucleotidyltransferase</keyword>
<evidence type="ECO:0000256" key="8">
    <source>
        <dbReference type="ARBA" id="ARBA00022842"/>
    </source>
</evidence>
<keyword evidence="5" id="KW-0479">Metal-binding</keyword>
<dbReference type="Proteomes" id="UP000741360">
    <property type="component" value="Unassembled WGS sequence"/>
</dbReference>
<dbReference type="GO" id="GO:0005524">
    <property type="term" value="F:ATP binding"/>
    <property type="evidence" value="ECO:0007669"/>
    <property type="project" value="UniProtKB-KW"/>
</dbReference>
<accession>A0A932M1T2</accession>
<evidence type="ECO:0000256" key="3">
    <source>
        <dbReference type="ARBA" id="ARBA00022679"/>
    </source>
</evidence>
<comment type="cofactor">
    <cofactor evidence="1">
        <name>Mg(2+)</name>
        <dbReference type="ChEBI" id="CHEBI:18420"/>
    </cofactor>
</comment>
<dbReference type="Gene3D" id="3.30.460.10">
    <property type="entry name" value="Beta Polymerase, domain 2"/>
    <property type="match status" value="1"/>
</dbReference>
<evidence type="ECO:0000256" key="7">
    <source>
        <dbReference type="ARBA" id="ARBA00022840"/>
    </source>
</evidence>
<protein>
    <submittedName>
        <fullName evidence="11">Nucleotidyltransferase family protein</fullName>
    </submittedName>
</protein>
<name>A0A932M1T2_UNCTE</name>
<evidence type="ECO:0000256" key="4">
    <source>
        <dbReference type="ARBA" id="ARBA00022695"/>
    </source>
</evidence>
<dbReference type="PANTHER" id="PTHR33571:SF14">
    <property type="entry name" value="PROTEIN ADENYLYLTRANSFERASE MJ0435-RELATED"/>
    <property type="match status" value="1"/>
</dbReference>